<sequence length="214" mass="24599">MARTHLAKSVLFFLIFLFLSFITTWGIFDRFDYFSMIFLQRIIPPLFDIPFALLSFSGSTEITALLLLVFSYIFFAKRKKIPFGIILFALIFLIEVAGKIFIFQEPPPIYLQKKVIPFIFPSSSFVFTPFSYPSGHMARICFLATLYLTYAVKFIREKKKMKIILVVGIFYLFIMTVSRIYLGAHWFSDVLGGAILGISLGLLANDLIYEKNIG</sequence>
<dbReference type="STRING" id="1798382.A3D77_06920"/>
<dbReference type="InterPro" id="IPR000326">
    <property type="entry name" value="PAP2/HPO"/>
</dbReference>
<keyword evidence="1" id="KW-1133">Transmembrane helix</keyword>
<feature type="transmembrane region" description="Helical" evidence="1">
    <location>
        <begin position="6"/>
        <end position="28"/>
    </location>
</feature>
<feature type="transmembrane region" description="Helical" evidence="1">
    <location>
        <begin position="137"/>
        <end position="156"/>
    </location>
</feature>
<evidence type="ECO:0000256" key="1">
    <source>
        <dbReference type="SAM" id="Phobius"/>
    </source>
</evidence>
<accession>A0A1F5ZK43</accession>
<keyword evidence="1" id="KW-0472">Membrane</keyword>
<dbReference type="Gene3D" id="1.20.144.10">
    <property type="entry name" value="Phosphatidic acid phosphatase type 2/haloperoxidase"/>
    <property type="match status" value="1"/>
</dbReference>
<dbReference type="SMART" id="SM00014">
    <property type="entry name" value="acidPPc"/>
    <property type="match status" value="1"/>
</dbReference>
<name>A0A1F5ZK43_9BACT</name>
<feature type="transmembrane region" description="Helical" evidence="1">
    <location>
        <begin position="81"/>
        <end position="103"/>
    </location>
</feature>
<evidence type="ECO:0000313" key="4">
    <source>
        <dbReference type="Proteomes" id="UP000176923"/>
    </source>
</evidence>
<dbReference type="AlphaFoldDB" id="A0A1F5ZK43"/>
<proteinExistence type="predicted"/>
<dbReference type="GO" id="GO:0042392">
    <property type="term" value="F:sphingosine-1-phosphate phosphatase activity"/>
    <property type="evidence" value="ECO:0007669"/>
    <property type="project" value="TreeGrafter"/>
</dbReference>
<gene>
    <name evidence="3" type="ORF">A3D77_06920</name>
</gene>
<dbReference type="SUPFAM" id="SSF48317">
    <property type="entry name" value="Acid phosphatase/Vanadium-dependent haloperoxidase"/>
    <property type="match status" value="1"/>
</dbReference>
<comment type="caution">
    <text evidence="3">The sequence shown here is derived from an EMBL/GenBank/DDBJ whole genome shotgun (WGS) entry which is preliminary data.</text>
</comment>
<reference evidence="3 4" key="1">
    <citation type="journal article" date="2016" name="Nat. Commun.">
        <title>Thousands of microbial genomes shed light on interconnected biogeochemical processes in an aquifer system.</title>
        <authorList>
            <person name="Anantharaman K."/>
            <person name="Brown C.T."/>
            <person name="Hug L.A."/>
            <person name="Sharon I."/>
            <person name="Castelle C.J."/>
            <person name="Probst A.J."/>
            <person name="Thomas B.C."/>
            <person name="Singh A."/>
            <person name="Wilkins M.J."/>
            <person name="Karaoz U."/>
            <person name="Brodie E.L."/>
            <person name="Williams K.H."/>
            <person name="Hubbard S.S."/>
            <person name="Banfield J.F."/>
        </authorList>
    </citation>
    <scope>NUCLEOTIDE SEQUENCE [LARGE SCALE GENOMIC DNA]</scope>
</reference>
<feature type="transmembrane region" description="Helical" evidence="1">
    <location>
        <begin position="190"/>
        <end position="209"/>
    </location>
</feature>
<dbReference type="EMBL" id="MFJL01000041">
    <property type="protein sequence ID" value="OGG12761.1"/>
    <property type="molecule type" value="Genomic_DNA"/>
</dbReference>
<keyword evidence="1" id="KW-0812">Transmembrane</keyword>
<feature type="transmembrane region" description="Helical" evidence="1">
    <location>
        <begin position="163"/>
        <end position="184"/>
    </location>
</feature>
<dbReference type="PANTHER" id="PTHR14969">
    <property type="entry name" value="SPHINGOSINE-1-PHOSPHATE PHOSPHOHYDROLASE"/>
    <property type="match status" value="1"/>
</dbReference>
<dbReference type="PANTHER" id="PTHR14969:SF13">
    <property type="entry name" value="AT30094P"/>
    <property type="match status" value="1"/>
</dbReference>
<dbReference type="InterPro" id="IPR036938">
    <property type="entry name" value="PAP2/HPO_sf"/>
</dbReference>
<evidence type="ECO:0000259" key="2">
    <source>
        <dbReference type="SMART" id="SM00014"/>
    </source>
</evidence>
<dbReference type="Pfam" id="PF01569">
    <property type="entry name" value="PAP2"/>
    <property type="match status" value="1"/>
</dbReference>
<feature type="domain" description="Phosphatidic acid phosphatase type 2/haloperoxidase" evidence="2">
    <location>
        <begin position="83"/>
        <end position="205"/>
    </location>
</feature>
<evidence type="ECO:0000313" key="3">
    <source>
        <dbReference type="EMBL" id="OGG12761.1"/>
    </source>
</evidence>
<organism evidence="3 4">
    <name type="scientific">Candidatus Gottesmanbacteria bacterium RIFCSPHIGHO2_02_FULL_39_11</name>
    <dbReference type="NCBI Taxonomy" id="1798382"/>
    <lineage>
        <taxon>Bacteria</taxon>
        <taxon>Candidatus Gottesmaniibacteriota</taxon>
    </lineage>
</organism>
<feature type="transmembrane region" description="Helical" evidence="1">
    <location>
        <begin position="49"/>
        <end position="75"/>
    </location>
</feature>
<protein>
    <recommendedName>
        <fullName evidence="2">Phosphatidic acid phosphatase type 2/haloperoxidase domain-containing protein</fullName>
    </recommendedName>
</protein>
<dbReference type="Proteomes" id="UP000176923">
    <property type="component" value="Unassembled WGS sequence"/>
</dbReference>